<dbReference type="Proteomes" id="UP000620156">
    <property type="component" value="Unassembled WGS sequence"/>
</dbReference>
<dbReference type="CDD" id="cd07043">
    <property type="entry name" value="STAS_anti-anti-sigma_factors"/>
    <property type="match status" value="1"/>
</dbReference>
<dbReference type="InterPro" id="IPR002645">
    <property type="entry name" value="STAS_dom"/>
</dbReference>
<dbReference type="GO" id="GO:0043856">
    <property type="term" value="F:anti-sigma factor antagonist activity"/>
    <property type="evidence" value="ECO:0007669"/>
    <property type="project" value="InterPro"/>
</dbReference>
<reference evidence="5" key="2">
    <citation type="submission" date="2020-09" db="EMBL/GenBank/DDBJ databases">
        <authorList>
            <person name="Sun Q."/>
            <person name="Ohkuma M."/>
        </authorList>
    </citation>
    <scope>NUCLEOTIDE SEQUENCE</scope>
    <source>
        <strain evidence="5">JCM 3131</strain>
    </source>
</reference>
<dbReference type="PANTHER" id="PTHR33495">
    <property type="entry name" value="ANTI-SIGMA FACTOR ANTAGONIST TM_1081-RELATED-RELATED"/>
    <property type="match status" value="1"/>
</dbReference>
<dbReference type="InterPro" id="IPR036513">
    <property type="entry name" value="STAS_dom_sf"/>
</dbReference>
<feature type="domain" description="STAS" evidence="4">
    <location>
        <begin position="39"/>
        <end position="133"/>
    </location>
</feature>
<sequence length="133" mass="14197">MPPEAHDRAAPPPQGAPTGSGLAPPNPCAHSRRTGAFTVIRVTGEIDVATADRLAEHLRAAVALPGADILVDLRGVDFFDCSGLRVLCRAEATARARGGRLRLVCDQPRIRRILRATGLIDRFPPLGELPVPR</sequence>
<reference evidence="5" key="1">
    <citation type="journal article" date="2014" name="Int. J. Syst. Evol. Microbiol.">
        <title>Complete genome sequence of Corynebacterium casei LMG S-19264T (=DSM 44701T), isolated from a smear-ripened cheese.</title>
        <authorList>
            <consortium name="US DOE Joint Genome Institute (JGI-PGF)"/>
            <person name="Walter F."/>
            <person name="Albersmeier A."/>
            <person name="Kalinowski J."/>
            <person name="Ruckert C."/>
        </authorList>
    </citation>
    <scope>NUCLEOTIDE SEQUENCE</scope>
    <source>
        <strain evidence="5">JCM 3131</strain>
    </source>
</reference>
<feature type="region of interest" description="Disordered" evidence="3">
    <location>
        <begin position="1"/>
        <end position="26"/>
    </location>
</feature>
<evidence type="ECO:0000256" key="1">
    <source>
        <dbReference type="ARBA" id="ARBA00009013"/>
    </source>
</evidence>
<accession>A0A918BCP6</accession>
<evidence type="ECO:0000259" key="4">
    <source>
        <dbReference type="PROSITE" id="PS50801"/>
    </source>
</evidence>
<protein>
    <recommendedName>
        <fullName evidence="2">Anti-sigma factor antagonist</fullName>
    </recommendedName>
</protein>
<dbReference type="RefSeq" id="WP_189217507.1">
    <property type="nucleotide sequence ID" value="NZ_BMQK01000006.1"/>
</dbReference>
<proteinExistence type="inferred from homology"/>
<dbReference type="PANTHER" id="PTHR33495:SF2">
    <property type="entry name" value="ANTI-SIGMA FACTOR ANTAGONIST TM_1081-RELATED"/>
    <property type="match status" value="1"/>
</dbReference>
<gene>
    <name evidence="5" type="ORF">GCM10010145_32140</name>
</gene>
<evidence type="ECO:0000256" key="2">
    <source>
        <dbReference type="RuleBase" id="RU003749"/>
    </source>
</evidence>
<dbReference type="PROSITE" id="PS50801">
    <property type="entry name" value="STAS"/>
    <property type="match status" value="1"/>
</dbReference>
<dbReference type="EMBL" id="BMQK01000006">
    <property type="protein sequence ID" value="GGQ59688.1"/>
    <property type="molecule type" value="Genomic_DNA"/>
</dbReference>
<evidence type="ECO:0000313" key="6">
    <source>
        <dbReference type="Proteomes" id="UP000620156"/>
    </source>
</evidence>
<dbReference type="SUPFAM" id="SSF52091">
    <property type="entry name" value="SpoIIaa-like"/>
    <property type="match status" value="1"/>
</dbReference>
<comment type="caution">
    <text evidence="5">The sequence shown here is derived from an EMBL/GenBank/DDBJ whole genome shotgun (WGS) entry which is preliminary data.</text>
</comment>
<dbReference type="InterPro" id="IPR003658">
    <property type="entry name" value="Anti-sigma_ant"/>
</dbReference>
<dbReference type="NCBIfam" id="TIGR00377">
    <property type="entry name" value="ant_ant_sig"/>
    <property type="match status" value="1"/>
</dbReference>
<comment type="similarity">
    <text evidence="1 2">Belongs to the anti-sigma-factor antagonist family.</text>
</comment>
<organism evidence="5 6">
    <name type="scientific">Streptomyces ruber</name>
    <dbReference type="NCBI Taxonomy" id="83378"/>
    <lineage>
        <taxon>Bacteria</taxon>
        <taxon>Bacillati</taxon>
        <taxon>Actinomycetota</taxon>
        <taxon>Actinomycetes</taxon>
        <taxon>Kitasatosporales</taxon>
        <taxon>Streptomycetaceae</taxon>
        <taxon>Streptomyces</taxon>
    </lineage>
</organism>
<name>A0A918BCP6_9ACTN</name>
<dbReference type="AlphaFoldDB" id="A0A918BCP6"/>
<dbReference type="Pfam" id="PF01740">
    <property type="entry name" value="STAS"/>
    <property type="match status" value="1"/>
</dbReference>
<evidence type="ECO:0000256" key="3">
    <source>
        <dbReference type="SAM" id="MobiDB-lite"/>
    </source>
</evidence>
<evidence type="ECO:0000313" key="5">
    <source>
        <dbReference type="EMBL" id="GGQ59688.1"/>
    </source>
</evidence>
<dbReference type="Gene3D" id="3.30.750.24">
    <property type="entry name" value="STAS domain"/>
    <property type="match status" value="1"/>
</dbReference>
<keyword evidence="6" id="KW-1185">Reference proteome</keyword>